<dbReference type="EMBL" id="GGEC01012533">
    <property type="protein sequence ID" value="MBW93016.1"/>
    <property type="molecule type" value="Transcribed_RNA"/>
</dbReference>
<sequence>MQNPTVSFLYETRLAVGDSIVAFPELQALAPLIGSSDSDSK</sequence>
<organism evidence="1">
    <name type="scientific">Rhizophora mucronata</name>
    <name type="common">Asiatic mangrove</name>
    <dbReference type="NCBI Taxonomy" id="61149"/>
    <lineage>
        <taxon>Eukaryota</taxon>
        <taxon>Viridiplantae</taxon>
        <taxon>Streptophyta</taxon>
        <taxon>Embryophyta</taxon>
        <taxon>Tracheophyta</taxon>
        <taxon>Spermatophyta</taxon>
        <taxon>Magnoliopsida</taxon>
        <taxon>eudicotyledons</taxon>
        <taxon>Gunneridae</taxon>
        <taxon>Pentapetalae</taxon>
        <taxon>rosids</taxon>
        <taxon>fabids</taxon>
        <taxon>Malpighiales</taxon>
        <taxon>Rhizophoraceae</taxon>
        <taxon>Rhizophora</taxon>
    </lineage>
</organism>
<proteinExistence type="predicted"/>
<evidence type="ECO:0000313" key="1">
    <source>
        <dbReference type="EMBL" id="MBW93016.1"/>
    </source>
</evidence>
<dbReference type="AlphaFoldDB" id="A0A2P2JHS5"/>
<name>A0A2P2JHS5_RHIMU</name>
<accession>A0A2P2JHS5</accession>
<protein>
    <submittedName>
        <fullName evidence="1">Uncharacterized protein</fullName>
    </submittedName>
</protein>
<reference evidence="1" key="1">
    <citation type="submission" date="2018-02" db="EMBL/GenBank/DDBJ databases">
        <title>Rhizophora mucronata_Transcriptome.</title>
        <authorList>
            <person name="Meera S.P."/>
            <person name="Sreeshan A."/>
            <person name="Augustine A."/>
        </authorList>
    </citation>
    <scope>NUCLEOTIDE SEQUENCE</scope>
    <source>
        <tissue evidence="1">Leaf</tissue>
    </source>
</reference>